<dbReference type="OrthoDB" id="1822491at2"/>
<dbReference type="AlphaFoldDB" id="A0A4Q2RPY7"/>
<dbReference type="CDD" id="cd01189">
    <property type="entry name" value="INT_ICEBs1_C_like"/>
    <property type="match status" value="1"/>
</dbReference>
<evidence type="ECO:0000256" key="3">
    <source>
        <dbReference type="ARBA" id="ARBA00023172"/>
    </source>
</evidence>
<dbReference type="Gene3D" id="1.10.443.10">
    <property type="entry name" value="Intergrase catalytic core"/>
    <property type="match status" value="1"/>
</dbReference>
<keyword evidence="2" id="KW-0238">DNA-binding</keyword>
<dbReference type="PANTHER" id="PTHR30349:SF64">
    <property type="entry name" value="PROPHAGE INTEGRASE INTD-RELATED"/>
    <property type="match status" value="1"/>
</dbReference>
<dbReference type="InterPro" id="IPR050090">
    <property type="entry name" value="Tyrosine_recombinase_XerCD"/>
</dbReference>
<dbReference type="Pfam" id="PF26003">
    <property type="entry name" value="Integrase_N_phage"/>
    <property type="match status" value="1"/>
</dbReference>
<reference evidence="5 6" key="1">
    <citation type="submission" date="2019-01" db="EMBL/GenBank/DDBJ databases">
        <title>Novel species of Nocardioides.</title>
        <authorList>
            <person name="Liu Q."/>
            <person name="Xin Y.-H."/>
        </authorList>
    </citation>
    <scope>NUCLEOTIDE SEQUENCE [LARGE SCALE GENOMIC DNA]</scope>
    <source>
        <strain evidence="5 6">CGMCC 4.6882</strain>
    </source>
</reference>
<dbReference type="InterPro" id="IPR002104">
    <property type="entry name" value="Integrase_catalytic"/>
</dbReference>
<evidence type="ECO:0000256" key="1">
    <source>
        <dbReference type="ARBA" id="ARBA00008857"/>
    </source>
</evidence>
<dbReference type="Proteomes" id="UP000294071">
    <property type="component" value="Unassembled WGS sequence"/>
</dbReference>
<accession>A0A4Q2RPY7</accession>
<dbReference type="PANTHER" id="PTHR30349">
    <property type="entry name" value="PHAGE INTEGRASE-RELATED"/>
    <property type="match status" value="1"/>
</dbReference>
<comment type="similarity">
    <text evidence="1">Belongs to the 'phage' integrase family.</text>
</comment>
<dbReference type="InterPro" id="IPR010998">
    <property type="entry name" value="Integrase_recombinase_N"/>
</dbReference>
<comment type="caution">
    <text evidence="5">The sequence shown here is derived from an EMBL/GenBank/DDBJ whole genome shotgun (WGS) entry which is preliminary data.</text>
</comment>
<dbReference type="Pfam" id="PF00589">
    <property type="entry name" value="Phage_integrase"/>
    <property type="match status" value="1"/>
</dbReference>
<evidence type="ECO:0000256" key="2">
    <source>
        <dbReference type="ARBA" id="ARBA00023125"/>
    </source>
</evidence>
<dbReference type="EMBL" id="SDWT01000003">
    <property type="protein sequence ID" value="RYB91010.1"/>
    <property type="molecule type" value="Genomic_DNA"/>
</dbReference>
<dbReference type="Gene3D" id="1.10.150.130">
    <property type="match status" value="1"/>
</dbReference>
<feature type="domain" description="Tyr recombinase" evidence="4">
    <location>
        <begin position="159"/>
        <end position="344"/>
    </location>
</feature>
<dbReference type="InterPro" id="IPR011010">
    <property type="entry name" value="DNA_brk_join_enz"/>
</dbReference>
<dbReference type="GO" id="GO:0003677">
    <property type="term" value="F:DNA binding"/>
    <property type="evidence" value="ECO:0007669"/>
    <property type="project" value="UniProtKB-KW"/>
</dbReference>
<dbReference type="GO" id="GO:0006310">
    <property type="term" value="P:DNA recombination"/>
    <property type="evidence" value="ECO:0007669"/>
    <property type="project" value="UniProtKB-KW"/>
</dbReference>
<name>A0A4Q2RPY7_9ACTN</name>
<dbReference type="InterPro" id="IPR058717">
    <property type="entry name" value="Phage_L5_Integrase_N"/>
</dbReference>
<proteinExistence type="inferred from homology"/>
<dbReference type="GO" id="GO:0015074">
    <property type="term" value="P:DNA integration"/>
    <property type="evidence" value="ECO:0007669"/>
    <property type="project" value="InterPro"/>
</dbReference>
<dbReference type="InterPro" id="IPR013762">
    <property type="entry name" value="Integrase-like_cat_sf"/>
</dbReference>
<protein>
    <submittedName>
        <fullName evidence="5">Site-specific integrase</fullName>
    </submittedName>
</protein>
<evidence type="ECO:0000313" key="5">
    <source>
        <dbReference type="EMBL" id="RYB91010.1"/>
    </source>
</evidence>
<keyword evidence="3" id="KW-0233">DNA recombination</keyword>
<dbReference type="SUPFAM" id="SSF56349">
    <property type="entry name" value="DNA breaking-rejoining enzymes"/>
    <property type="match status" value="1"/>
</dbReference>
<sequence>MASIKKRPNGRWRARYRDASGREIAKHFDRKVDGQQWLDEVTASVVRGDYVDPKAGRITVASYATQWESVRVHSDGSARIVDNALRLHLLPALGAYPLASVLPTQVQGFVHGLEAKGLAPGSVRNIYDVTARVFEAAVYDRKIPRTPCVKIRLPSGGGVEVVPPTVEEIDAVRVELDPRYRAALLVLSGSGLRIGEFLGLGMFDVNYLGRSIRVERQRLQTNALADLKTKASRRTVPIGQVVVDGLTEHLREFPGTDEALFVDEWGKPLSYSRWKKMLAAAAGRAGVELTSHDLRHFAASALISGGASVKQVQAFLGHASAVITLRTYAHLFPGDEDRTRVVLDAALGPLADSSRTEGASNA</sequence>
<dbReference type="PROSITE" id="PS51898">
    <property type="entry name" value="TYR_RECOMBINASE"/>
    <property type="match status" value="1"/>
</dbReference>
<organism evidence="5 6">
    <name type="scientific">Nocardioides oleivorans</name>
    <dbReference type="NCBI Taxonomy" id="273676"/>
    <lineage>
        <taxon>Bacteria</taxon>
        <taxon>Bacillati</taxon>
        <taxon>Actinomycetota</taxon>
        <taxon>Actinomycetes</taxon>
        <taxon>Propionibacteriales</taxon>
        <taxon>Nocardioidaceae</taxon>
        <taxon>Nocardioides</taxon>
    </lineage>
</organism>
<evidence type="ECO:0000259" key="4">
    <source>
        <dbReference type="PROSITE" id="PS51898"/>
    </source>
</evidence>
<keyword evidence="6" id="KW-1185">Reference proteome</keyword>
<dbReference type="RefSeq" id="WP_129401908.1">
    <property type="nucleotide sequence ID" value="NZ_SDWT01000003.1"/>
</dbReference>
<gene>
    <name evidence="5" type="ORF">EUA93_18925</name>
</gene>
<evidence type="ECO:0000313" key="6">
    <source>
        <dbReference type="Proteomes" id="UP000294071"/>
    </source>
</evidence>